<accession>A0A7R9MBG7</accession>
<keyword evidence="3" id="KW-0479">Metal-binding</keyword>
<sequence length="161" mass="18538">GLTSPEIKDNLIALFIAATESIAKTLSQCIYYLAKYPDIQRTAYQEVCDKIKNPDNINWETLRELHYTEAFIKEVLRFTTPFPRFERIVKTDFHLDTEFGPILLPKNSIVSVLASVVHMDPDYFAEPDVFNPNRFLPGFQHLINPLAFIPFANGPRNCIDF</sequence>
<dbReference type="EMBL" id="OC927249">
    <property type="protein sequence ID" value="CAD7657129.1"/>
    <property type="molecule type" value="Genomic_DNA"/>
</dbReference>
<dbReference type="OrthoDB" id="1470350at2759"/>
<dbReference type="EMBL" id="CAJPVJ010012424">
    <property type="protein sequence ID" value="CAG2174315.1"/>
    <property type="molecule type" value="Genomic_DNA"/>
</dbReference>
<comment type="similarity">
    <text evidence="1">Belongs to the cytochrome P450 family.</text>
</comment>
<keyword evidence="2" id="KW-0503">Monooxygenase</keyword>
<dbReference type="GO" id="GO:0016705">
    <property type="term" value="F:oxidoreductase activity, acting on paired donors, with incorporation or reduction of molecular oxygen"/>
    <property type="evidence" value="ECO:0007669"/>
    <property type="project" value="InterPro"/>
</dbReference>
<comment type="cofactor">
    <cofactor evidence="3">
        <name>heme</name>
        <dbReference type="ChEBI" id="CHEBI:30413"/>
    </cofactor>
</comment>
<evidence type="ECO:0000313" key="4">
    <source>
        <dbReference type="EMBL" id="CAD7657129.1"/>
    </source>
</evidence>
<gene>
    <name evidence="4" type="ORF">ONB1V03_LOCUS13761</name>
</gene>
<evidence type="ECO:0000313" key="5">
    <source>
        <dbReference type="Proteomes" id="UP000728032"/>
    </source>
</evidence>
<dbReference type="Pfam" id="PF00067">
    <property type="entry name" value="p450"/>
    <property type="match status" value="1"/>
</dbReference>
<dbReference type="PANTHER" id="PTHR24305">
    <property type="entry name" value="CYTOCHROME P450"/>
    <property type="match status" value="1"/>
</dbReference>
<feature type="non-terminal residue" evidence="4">
    <location>
        <position position="1"/>
    </location>
</feature>
<dbReference type="InterPro" id="IPR002401">
    <property type="entry name" value="Cyt_P450_E_grp-I"/>
</dbReference>
<dbReference type="PANTHER" id="PTHR24305:SF166">
    <property type="entry name" value="CYTOCHROME P450 12A4, MITOCHONDRIAL-RELATED"/>
    <property type="match status" value="1"/>
</dbReference>
<keyword evidence="3" id="KW-0408">Iron</keyword>
<organism evidence="4">
    <name type="scientific">Oppiella nova</name>
    <dbReference type="NCBI Taxonomy" id="334625"/>
    <lineage>
        <taxon>Eukaryota</taxon>
        <taxon>Metazoa</taxon>
        <taxon>Ecdysozoa</taxon>
        <taxon>Arthropoda</taxon>
        <taxon>Chelicerata</taxon>
        <taxon>Arachnida</taxon>
        <taxon>Acari</taxon>
        <taxon>Acariformes</taxon>
        <taxon>Sarcoptiformes</taxon>
        <taxon>Oribatida</taxon>
        <taxon>Brachypylina</taxon>
        <taxon>Oppioidea</taxon>
        <taxon>Oppiidae</taxon>
        <taxon>Oppiella</taxon>
    </lineage>
</organism>
<dbReference type="InterPro" id="IPR050121">
    <property type="entry name" value="Cytochrome_P450_monoxygenase"/>
</dbReference>
<feature type="non-terminal residue" evidence="4">
    <location>
        <position position="161"/>
    </location>
</feature>
<evidence type="ECO:0000256" key="3">
    <source>
        <dbReference type="PIRSR" id="PIRSR602401-1"/>
    </source>
</evidence>
<dbReference type="InterPro" id="IPR036396">
    <property type="entry name" value="Cyt_P450_sf"/>
</dbReference>
<proteinExistence type="inferred from homology"/>
<dbReference type="SUPFAM" id="SSF48264">
    <property type="entry name" value="Cytochrome P450"/>
    <property type="match status" value="1"/>
</dbReference>
<dbReference type="AlphaFoldDB" id="A0A7R9MBG7"/>
<keyword evidence="2" id="KW-0560">Oxidoreductase</keyword>
<name>A0A7R9MBG7_9ACAR</name>
<evidence type="ECO:0000256" key="2">
    <source>
        <dbReference type="ARBA" id="ARBA00023033"/>
    </source>
</evidence>
<evidence type="ECO:0000256" key="1">
    <source>
        <dbReference type="ARBA" id="ARBA00010617"/>
    </source>
</evidence>
<keyword evidence="5" id="KW-1185">Reference proteome</keyword>
<dbReference type="PRINTS" id="PR00463">
    <property type="entry name" value="EP450I"/>
</dbReference>
<evidence type="ECO:0008006" key="6">
    <source>
        <dbReference type="Google" id="ProtNLM"/>
    </source>
</evidence>
<reference evidence="4" key="1">
    <citation type="submission" date="2020-11" db="EMBL/GenBank/DDBJ databases">
        <authorList>
            <person name="Tran Van P."/>
        </authorList>
    </citation>
    <scope>NUCLEOTIDE SEQUENCE</scope>
</reference>
<keyword evidence="3" id="KW-0349">Heme</keyword>
<dbReference type="PRINTS" id="PR00385">
    <property type="entry name" value="P450"/>
</dbReference>
<dbReference type="GO" id="GO:0004497">
    <property type="term" value="F:monooxygenase activity"/>
    <property type="evidence" value="ECO:0007669"/>
    <property type="project" value="UniProtKB-KW"/>
</dbReference>
<dbReference type="GO" id="GO:0020037">
    <property type="term" value="F:heme binding"/>
    <property type="evidence" value="ECO:0007669"/>
    <property type="project" value="InterPro"/>
</dbReference>
<protein>
    <recommendedName>
        <fullName evidence="6">Cytochrome P450</fullName>
    </recommendedName>
</protein>
<feature type="binding site" description="axial binding residue" evidence="3">
    <location>
        <position position="158"/>
    </location>
    <ligand>
        <name>heme</name>
        <dbReference type="ChEBI" id="CHEBI:30413"/>
    </ligand>
    <ligandPart>
        <name>Fe</name>
        <dbReference type="ChEBI" id="CHEBI:18248"/>
    </ligandPart>
</feature>
<dbReference type="InterPro" id="IPR001128">
    <property type="entry name" value="Cyt_P450"/>
</dbReference>
<dbReference type="Gene3D" id="1.10.630.10">
    <property type="entry name" value="Cytochrome P450"/>
    <property type="match status" value="1"/>
</dbReference>
<dbReference type="GO" id="GO:0005506">
    <property type="term" value="F:iron ion binding"/>
    <property type="evidence" value="ECO:0007669"/>
    <property type="project" value="InterPro"/>
</dbReference>
<dbReference type="Proteomes" id="UP000728032">
    <property type="component" value="Unassembled WGS sequence"/>
</dbReference>